<comment type="caution">
    <text evidence="14">The sequence shown here is derived from an EMBL/GenBank/DDBJ whole genome shotgun (WGS) entry which is preliminary data.</text>
</comment>
<protein>
    <recommendedName>
        <fullName evidence="5 6">Urease subunit alpha</fullName>
        <ecNumber evidence="5 6">3.5.1.5</ecNumber>
    </recommendedName>
    <alternativeName>
        <fullName evidence="5">Urea amidohydrolase subunit alpha</fullName>
    </alternativeName>
</protein>
<evidence type="ECO:0000256" key="7">
    <source>
        <dbReference type="PIRSR" id="PIRSR611612-50"/>
    </source>
</evidence>
<evidence type="ECO:0000256" key="5">
    <source>
        <dbReference type="HAMAP-Rule" id="MF_01953"/>
    </source>
</evidence>
<dbReference type="Proteomes" id="UP000287168">
    <property type="component" value="Unassembled WGS sequence"/>
</dbReference>
<feature type="binding site" description="via carbamate group" evidence="5 8">
    <location>
        <position position="223"/>
    </location>
    <ligand>
        <name>Ni(2+)</name>
        <dbReference type="ChEBI" id="CHEBI:49786"/>
        <label>1</label>
    </ligand>
</feature>
<dbReference type="PROSITE" id="PS51368">
    <property type="entry name" value="UREASE_3"/>
    <property type="match status" value="1"/>
</dbReference>
<proteinExistence type="inferred from homology"/>
<evidence type="ECO:0000259" key="13">
    <source>
        <dbReference type="PROSITE" id="PS51368"/>
    </source>
</evidence>
<comment type="similarity">
    <text evidence="5 12">Belongs to the metallo-dependent hydrolases superfamily. Urease alpha subunit family.</text>
</comment>
<dbReference type="GO" id="GO:0016151">
    <property type="term" value="F:nickel cation binding"/>
    <property type="evidence" value="ECO:0007669"/>
    <property type="project" value="UniProtKB-UniRule"/>
</dbReference>
<dbReference type="InterPro" id="IPR005848">
    <property type="entry name" value="Urease_asu"/>
</dbReference>
<accession>A0A3S3U4V4</accession>
<dbReference type="Gene3D" id="3.20.20.140">
    <property type="entry name" value="Metal-dependent hydrolases"/>
    <property type="match status" value="1"/>
</dbReference>
<dbReference type="SUPFAM" id="SSF51556">
    <property type="entry name" value="Metallo-dependent hydrolases"/>
    <property type="match status" value="1"/>
</dbReference>
<dbReference type="NCBIfam" id="NF009685">
    <property type="entry name" value="PRK13206.1"/>
    <property type="match status" value="1"/>
</dbReference>
<dbReference type="Gene3D" id="2.30.40.10">
    <property type="entry name" value="Urease, subunit C, domain 1"/>
    <property type="match status" value="1"/>
</dbReference>
<dbReference type="PANTHER" id="PTHR43440">
    <property type="entry name" value="UREASE"/>
    <property type="match status" value="1"/>
</dbReference>
<evidence type="ECO:0000256" key="4">
    <source>
        <dbReference type="ARBA" id="ARBA00022801"/>
    </source>
</evidence>
<comment type="PTM">
    <text evidence="5">Carboxylation allows a single lysine to coordinate two nickel ions.</text>
</comment>
<name>A0A3S3U4V4_9RHOB</name>
<dbReference type="RefSeq" id="WP_128490105.1">
    <property type="nucleotide sequence ID" value="NZ_JBHLXB010000049.1"/>
</dbReference>
<gene>
    <name evidence="5 14" type="primary">ureC</name>
    <name evidence="14" type="ORF">EP867_13990</name>
</gene>
<dbReference type="UniPathway" id="UPA00258">
    <property type="reaction ID" value="UER00370"/>
</dbReference>
<feature type="binding site" evidence="5 8">
    <location>
        <position position="278"/>
    </location>
    <ligand>
        <name>Ni(2+)</name>
        <dbReference type="ChEBI" id="CHEBI:49786"/>
        <label>2</label>
    </ligand>
</feature>
<reference evidence="14 15" key="1">
    <citation type="journal article" date="2015" name="Int. J. Syst. Evol. Microbiol.">
        <title>Gemmobacter intermedius sp. nov., isolated from a white stork (Ciconia ciconia).</title>
        <authorList>
            <person name="Kampfer P."/>
            <person name="Jerzak L."/>
            <person name="Wilharm G."/>
            <person name="Golke J."/>
            <person name="Busse H.J."/>
            <person name="Glaeser S.P."/>
        </authorList>
    </citation>
    <scope>NUCLEOTIDE SEQUENCE [LARGE SCALE GENOMIC DNA]</scope>
    <source>
        <strain evidence="14 15">119/4</strain>
    </source>
</reference>
<dbReference type="OrthoDB" id="9802793at2"/>
<feature type="binding site" evidence="5 8">
    <location>
        <position position="252"/>
    </location>
    <ligand>
        <name>Ni(2+)</name>
        <dbReference type="ChEBI" id="CHEBI:49786"/>
        <label>2</label>
    </ligand>
</feature>
<feature type="domain" description="Urease" evidence="13">
    <location>
        <begin position="135"/>
        <end position="573"/>
    </location>
</feature>
<dbReference type="NCBIfam" id="NF009686">
    <property type="entry name" value="PRK13207.1"/>
    <property type="match status" value="1"/>
</dbReference>
<feature type="binding site" evidence="5 10">
    <location>
        <position position="225"/>
    </location>
    <ligand>
        <name>substrate</name>
    </ligand>
</feature>
<dbReference type="InterPro" id="IPR050112">
    <property type="entry name" value="Urease_alpha_subunit"/>
</dbReference>
<dbReference type="InterPro" id="IPR011612">
    <property type="entry name" value="Urease_alpha_N_dom"/>
</dbReference>
<comment type="PTM">
    <text evidence="7">Carbamylation allows a single lysine to coordinate two nickel ions.</text>
</comment>
<keyword evidence="15" id="KW-1185">Reference proteome</keyword>
<dbReference type="HAMAP" id="MF_01953">
    <property type="entry name" value="Urease_alpha"/>
    <property type="match status" value="1"/>
</dbReference>
<evidence type="ECO:0000256" key="8">
    <source>
        <dbReference type="PIRSR" id="PIRSR611612-51"/>
    </source>
</evidence>
<feature type="binding site" evidence="5 8">
    <location>
        <position position="366"/>
    </location>
    <ligand>
        <name>Ni(2+)</name>
        <dbReference type="ChEBI" id="CHEBI:49786"/>
        <label>1</label>
    </ligand>
</feature>
<dbReference type="PRINTS" id="PR01752">
    <property type="entry name" value="UREASE"/>
</dbReference>
<dbReference type="InterPro" id="IPR006680">
    <property type="entry name" value="Amidohydro-rel"/>
</dbReference>
<evidence type="ECO:0000256" key="1">
    <source>
        <dbReference type="ARBA" id="ARBA00004897"/>
    </source>
</evidence>
<dbReference type="PANTHER" id="PTHR43440:SF1">
    <property type="entry name" value="UREASE"/>
    <property type="match status" value="1"/>
</dbReference>
<feature type="binding site" description="via carbamate group" evidence="5 8">
    <location>
        <position position="223"/>
    </location>
    <ligand>
        <name>Ni(2+)</name>
        <dbReference type="ChEBI" id="CHEBI:49786"/>
        <label>2</label>
    </ligand>
</feature>
<evidence type="ECO:0000256" key="6">
    <source>
        <dbReference type="NCBIfam" id="TIGR01792"/>
    </source>
</evidence>
<evidence type="ECO:0000256" key="12">
    <source>
        <dbReference type="RuleBase" id="RU004158"/>
    </source>
</evidence>
<comment type="cofactor">
    <cofactor evidence="5 8 11">
        <name>Ni cation</name>
        <dbReference type="ChEBI" id="CHEBI:25516"/>
    </cofactor>
    <text evidence="5 8 11">Binds 2 nickel ions per subunit.</text>
</comment>
<dbReference type="GO" id="GO:0009039">
    <property type="term" value="F:urease activity"/>
    <property type="evidence" value="ECO:0007669"/>
    <property type="project" value="UniProtKB-UniRule"/>
</dbReference>
<sequence>MPYAISRAAYADMYGPTKGDRLRLGDTDLIIEVERDLIAERGGYGDEVKFGGGKVIRDGMGQSQITRAEGAMDTVITNALILDYTGIYKADVGLRGGRIAKIGKAGNPDTQKGVDVIVGPGTEVIAGEGRILTAGGMDAHIHFIAPQQIDDALHSGITTMLGGGTGPAHGTLATTCTPGPWHIERMMQAAEAFPMNLAFSGKGNASLPAGLEEQIRAGASCLKLHEDWGTTPAAIDCCLSVAEAMDIQVMIHTDTLNESGFVENTLAAIKGRTLHAFHTEGAGGGHAPDIIKVVASQNILPSSTNPTMPYTVNTIEEHLDMLMVCHHLDRKVPEDVAFAESRIRRETIAAEDILHDMGAFSVISSDSQAMGRVGEVITRTWQSAHKMKRQRGALPEETGNNDNARVKRYIAKYTINPALVHGISAHIGSIEVGKRADLVLWSPAFFGAKPEMVLLGGQIVVAQMGDPNASIPTPQPVHTRPMFGAYGGAVTRAAAIFTSKAALEDDIKHRYDLRKDLIAVENCRGIQKSDMRLNSATPQIEVDPETYEVRADGVLLTCEPAGELPLAQRYFLY</sequence>
<evidence type="ECO:0000256" key="11">
    <source>
        <dbReference type="RuleBase" id="RU000510"/>
    </source>
</evidence>
<comment type="pathway">
    <text evidence="1 5">Nitrogen metabolism; urea degradation; CO(2) and NH(3) from urea (urease route): step 1/1.</text>
</comment>
<organism evidence="14 15">
    <name type="scientific">Falsigemmobacter intermedius</name>
    <dbReference type="NCBI Taxonomy" id="1553448"/>
    <lineage>
        <taxon>Bacteria</taxon>
        <taxon>Pseudomonadati</taxon>
        <taxon>Pseudomonadota</taxon>
        <taxon>Alphaproteobacteria</taxon>
        <taxon>Rhodobacterales</taxon>
        <taxon>Paracoccaceae</taxon>
        <taxon>Falsigemmobacter</taxon>
    </lineage>
</organism>
<dbReference type="InterPro" id="IPR017951">
    <property type="entry name" value="Urease_asu_c"/>
</dbReference>
<dbReference type="GO" id="GO:0005737">
    <property type="term" value="C:cytoplasm"/>
    <property type="evidence" value="ECO:0007669"/>
    <property type="project" value="UniProtKB-SubCell"/>
</dbReference>
<keyword evidence="4 5" id="KW-0378">Hydrolase</keyword>
<dbReference type="Pfam" id="PF01979">
    <property type="entry name" value="Amidohydro_1"/>
    <property type="match status" value="1"/>
</dbReference>
<dbReference type="InterPro" id="IPR017950">
    <property type="entry name" value="Urease_AS"/>
</dbReference>
<evidence type="ECO:0000256" key="3">
    <source>
        <dbReference type="ARBA" id="ARBA00022723"/>
    </source>
</evidence>
<evidence type="ECO:0000256" key="9">
    <source>
        <dbReference type="PIRSR" id="PIRSR611612-52"/>
    </source>
</evidence>
<dbReference type="SUPFAM" id="SSF51338">
    <property type="entry name" value="Composite domain of metallo-dependent hydrolases"/>
    <property type="match status" value="2"/>
</dbReference>
<feature type="binding site" evidence="5 8">
    <location>
        <position position="142"/>
    </location>
    <ligand>
        <name>Ni(2+)</name>
        <dbReference type="ChEBI" id="CHEBI:49786"/>
        <label>1</label>
    </ligand>
</feature>
<comment type="subunit">
    <text evidence="5">Heterotrimer of UreA (gamma), UreB (beta) and UreC (alpha) subunits. Three heterotrimers associate to form the active enzyme.</text>
</comment>
<keyword evidence="5 10" id="KW-0963">Cytoplasm</keyword>
<evidence type="ECO:0000313" key="14">
    <source>
        <dbReference type="EMBL" id="RWY39543.1"/>
    </source>
</evidence>
<dbReference type="PROSITE" id="PS00145">
    <property type="entry name" value="UREASE_2"/>
    <property type="match status" value="1"/>
</dbReference>
<dbReference type="GO" id="GO:0043419">
    <property type="term" value="P:urea catabolic process"/>
    <property type="evidence" value="ECO:0007669"/>
    <property type="project" value="UniProtKB-UniRule"/>
</dbReference>
<dbReference type="AlphaFoldDB" id="A0A3S3U4V4"/>
<keyword evidence="2 5" id="KW-0533">Nickel</keyword>
<dbReference type="EC" id="3.5.1.5" evidence="5 6"/>
<comment type="catalytic activity">
    <reaction evidence="5 11">
        <text>urea + 2 H2O + H(+) = hydrogencarbonate + 2 NH4(+)</text>
        <dbReference type="Rhea" id="RHEA:20557"/>
        <dbReference type="ChEBI" id="CHEBI:15377"/>
        <dbReference type="ChEBI" id="CHEBI:15378"/>
        <dbReference type="ChEBI" id="CHEBI:16199"/>
        <dbReference type="ChEBI" id="CHEBI:17544"/>
        <dbReference type="ChEBI" id="CHEBI:28938"/>
        <dbReference type="EC" id="3.5.1.5"/>
    </reaction>
</comment>
<dbReference type="InterPro" id="IPR029754">
    <property type="entry name" value="Urease_Ni-bd"/>
</dbReference>
<comment type="subcellular location">
    <subcellularLocation>
        <location evidence="5 10">Cytoplasm</location>
    </subcellularLocation>
</comment>
<dbReference type="InterPro" id="IPR011059">
    <property type="entry name" value="Metal-dep_hydrolase_composite"/>
</dbReference>
<dbReference type="CDD" id="cd00375">
    <property type="entry name" value="Urease_alpha"/>
    <property type="match status" value="1"/>
</dbReference>
<dbReference type="NCBIfam" id="TIGR01792">
    <property type="entry name" value="urease_alph"/>
    <property type="match status" value="1"/>
</dbReference>
<evidence type="ECO:0000256" key="2">
    <source>
        <dbReference type="ARBA" id="ARBA00022596"/>
    </source>
</evidence>
<dbReference type="EMBL" id="SBLC01000022">
    <property type="protein sequence ID" value="RWY39543.1"/>
    <property type="molecule type" value="Genomic_DNA"/>
</dbReference>
<dbReference type="InterPro" id="IPR032466">
    <property type="entry name" value="Metal_Hydrolase"/>
</dbReference>
<feature type="active site" description="Proton donor" evidence="5 9">
    <location>
        <position position="326"/>
    </location>
</feature>
<dbReference type="Pfam" id="PF00449">
    <property type="entry name" value="Urease_alpha"/>
    <property type="match status" value="1"/>
</dbReference>
<evidence type="ECO:0000256" key="10">
    <source>
        <dbReference type="PROSITE-ProRule" id="PRU00700"/>
    </source>
</evidence>
<feature type="modified residue" description="N6-carboxylysine" evidence="5 7">
    <location>
        <position position="223"/>
    </location>
</feature>
<feature type="binding site" evidence="5 8">
    <location>
        <position position="140"/>
    </location>
    <ligand>
        <name>Ni(2+)</name>
        <dbReference type="ChEBI" id="CHEBI:49786"/>
        <label>1</label>
    </ligand>
</feature>
<keyword evidence="3 5" id="KW-0479">Metal-binding</keyword>
<dbReference type="PROSITE" id="PS01120">
    <property type="entry name" value="UREASE_1"/>
    <property type="match status" value="1"/>
</dbReference>
<evidence type="ECO:0000313" key="15">
    <source>
        <dbReference type="Proteomes" id="UP000287168"/>
    </source>
</evidence>